<organism evidence="4 5">
    <name type="scientific">Clostridium saccharoperbutylacetonicum N1-4(HMT)</name>
    <dbReference type="NCBI Taxonomy" id="931276"/>
    <lineage>
        <taxon>Bacteria</taxon>
        <taxon>Bacillati</taxon>
        <taxon>Bacillota</taxon>
        <taxon>Clostridia</taxon>
        <taxon>Eubacteriales</taxon>
        <taxon>Clostridiaceae</taxon>
        <taxon>Clostridium</taxon>
    </lineage>
</organism>
<dbReference type="AlphaFoldDB" id="M1N719"/>
<evidence type="ECO:0000313" key="5">
    <source>
        <dbReference type="Proteomes" id="UP000011728"/>
    </source>
</evidence>
<evidence type="ECO:0000256" key="2">
    <source>
        <dbReference type="PROSITE-ProRule" id="PRU00591"/>
    </source>
</evidence>
<keyword evidence="5" id="KW-1185">Reference proteome</keyword>
<dbReference type="InterPro" id="IPR018337">
    <property type="entry name" value="Cell_wall/Cho-bd_repeat"/>
</dbReference>
<dbReference type="HOGENOM" id="CLU_020400_0_0_9"/>
<keyword evidence="1" id="KW-0677">Repeat</keyword>
<evidence type="ECO:0000256" key="3">
    <source>
        <dbReference type="SAM" id="SignalP"/>
    </source>
</evidence>
<feature type="repeat" description="Cell wall-binding" evidence="2">
    <location>
        <begin position="512"/>
        <end position="532"/>
    </location>
</feature>
<dbReference type="KEGG" id="csr:Cspa_c54370"/>
<name>M1N719_9CLOT</name>
<dbReference type="EMBL" id="CP004121">
    <property type="protein sequence ID" value="AGF59182.1"/>
    <property type="molecule type" value="Genomic_DNA"/>
</dbReference>
<dbReference type="PROSITE" id="PS51170">
    <property type="entry name" value="CW"/>
    <property type="match status" value="1"/>
</dbReference>
<sequence length="594" mass="63856">MFKRANKITSLLVAAASVATMVPAYAADVKKVDSQEGTVYNAVAYKDGTAYVDGEVNDNDATYYLKDGKYNELADVDSGSDVSAYGTKYVKVDDGKDYNVDLSTGKVIDENVSENDTDDAQTALRKKAKEVNRWNNDATVLPDLQAIPGLKFGETWYETTGKSGYSYTTAASGKDADGKGIGAPASYANIFTDKDGNYIDADYNMGKIKVETTKASATIENSVDLEDLDSDTSGQTTTKAGAAVTKSIVLGQDKDYIYRYAEIKVVVAGGANQTVNINNKPFALGTDGSVTLPVIQKISKAQDSSDKDEAKYAKTVYNYVISKDDKSNLSPLGGSTANDQSNYAFYANQTGAKAAVVGGKLVIYYVDNSNSTSDNVFVQAATLKQKNGYYYTDVESKTTIQGEYNDKLNKVAMDTDVDGNIYVLDGGYVKKFDGTDDWTKIYKVDGSFNAISTYDKDNMVAWSQADEVYSVIGGKSTDDTKKDDTTTTPAAAGWAKNTDGSWSYNKADGTKATGWYTDTTGTWYYSNANGIMLANAWAQDSAGAWYYLGGSGAMTVNAWVQSGGKYYYVGATGAMLVNTTTPDGYWVGADGAWV</sequence>
<feature type="chain" id="PRO_5004016459" description="Cell wall binding repeat-containing protein" evidence="3">
    <location>
        <begin position="27"/>
        <end position="594"/>
    </location>
</feature>
<dbReference type="SUPFAM" id="SSF69360">
    <property type="entry name" value="Cell wall binding repeat"/>
    <property type="match status" value="1"/>
</dbReference>
<evidence type="ECO:0000313" key="4">
    <source>
        <dbReference type="EMBL" id="AGF59182.1"/>
    </source>
</evidence>
<dbReference type="Pfam" id="PF19085">
    <property type="entry name" value="Choline_bind_2"/>
    <property type="match status" value="1"/>
</dbReference>
<accession>M1N719</accession>
<dbReference type="STRING" id="36745.CLSAP_51830"/>
<dbReference type="Gene3D" id="2.10.270.10">
    <property type="entry name" value="Cholin Binding"/>
    <property type="match status" value="2"/>
</dbReference>
<dbReference type="Proteomes" id="UP000011728">
    <property type="component" value="Chromosome"/>
</dbReference>
<gene>
    <name evidence="4" type="ORF">Cspa_c54370</name>
</gene>
<protein>
    <recommendedName>
        <fullName evidence="6">Cell wall binding repeat-containing protein</fullName>
    </recommendedName>
</protein>
<evidence type="ECO:0000256" key="1">
    <source>
        <dbReference type="ARBA" id="ARBA00022737"/>
    </source>
</evidence>
<dbReference type="Pfam" id="PF01473">
    <property type="entry name" value="Choline_bind_1"/>
    <property type="match status" value="1"/>
</dbReference>
<proteinExistence type="predicted"/>
<dbReference type="eggNOG" id="COG5263">
    <property type="taxonomic scope" value="Bacteria"/>
</dbReference>
<keyword evidence="3" id="KW-0732">Signal</keyword>
<dbReference type="PATRIC" id="fig|931276.5.peg.5493"/>
<evidence type="ECO:0008006" key="6">
    <source>
        <dbReference type="Google" id="ProtNLM"/>
    </source>
</evidence>
<feature type="signal peptide" evidence="3">
    <location>
        <begin position="1"/>
        <end position="26"/>
    </location>
</feature>
<dbReference type="RefSeq" id="WP_015395489.1">
    <property type="nucleotide sequence ID" value="NC_020291.1"/>
</dbReference>
<reference evidence="4 5" key="1">
    <citation type="submission" date="2013-02" db="EMBL/GenBank/DDBJ databases">
        <title>Genome sequence of Clostridium saccharoperbutylacetonicum N1-4(HMT).</title>
        <authorList>
            <person name="Poehlein A."/>
            <person name="Daniel R."/>
        </authorList>
    </citation>
    <scope>NUCLEOTIDE SEQUENCE [LARGE SCALE GENOMIC DNA]</scope>
    <source>
        <strain evidence="5">N1-4(HMT)</strain>
    </source>
</reference>
<dbReference type="OrthoDB" id="1886246at2"/>